<dbReference type="InterPro" id="IPR031633">
    <property type="entry name" value="SLD5_C"/>
</dbReference>
<protein>
    <recommendedName>
        <fullName evidence="1">DNA replication complex GINS protein SLD5</fullName>
    </recommendedName>
</protein>
<dbReference type="SUPFAM" id="SSF160059">
    <property type="entry name" value="PriA/YqbF domain"/>
    <property type="match status" value="1"/>
</dbReference>
<dbReference type="PANTHER" id="PTHR21206">
    <property type="entry name" value="SLD5 PROTEIN"/>
    <property type="match status" value="1"/>
</dbReference>
<dbReference type="EMBL" id="BMAV01024821">
    <property type="protein sequence ID" value="GFS36367.1"/>
    <property type="molecule type" value="Genomic_DNA"/>
</dbReference>
<dbReference type="Proteomes" id="UP000886998">
    <property type="component" value="Unassembled WGS sequence"/>
</dbReference>
<dbReference type="InterPro" id="IPR036224">
    <property type="entry name" value="GINS_bundle-like_dom_sf"/>
</dbReference>
<evidence type="ECO:0000313" key="4">
    <source>
        <dbReference type="EMBL" id="GFY73216.1"/>
    </source>
</evidence>
<comment type="caution">
    <text evidence="4">The sequence shown here is derived from an EMBL/GenBank/DDBJ whole genome shotgun (WGS) entry which is preliminary data.</text>
</comment>
<dbReference type="AlphaFoldDB" id="A0A8X6YLS6"/>
<keyword evidence="1" id="KW-0539">Nucleus</keyword>
<gene>
    <name evidence="4" type="primary">GINS4</name>
    <name evidence="3" type="ORF">TNIN_188202</name>
    <name evidence="4" type="ORF">TNIN_469052</name>
</gene>
<proteinExistence type="inferred from homology"/>
<organism evidence="4 5">
    <name type="scientific">Trichonephila inaurata madagascariensis</name>
    <dbReference type="NCBI Taxonomy" id="2747483"/>
    <lineage>
        <taxon>Eukaryota</taxon>
        <taxon>Metazoa</taxon>
        <taxon>Ecdysozoa</taxon>
        <taxon>Arthropoda</taxon>
        <taxon>Chelicerata</taxon>
        <taxon>Arachnida</taxon>
        <taxon>Araneae</taxon>
        <taxon>Araneomorphae</taxon>
        <taxon>Entelegynae</taxon>
        <taxon>Araneoidea</taxon>
        <taxon>Nephilidae</taxon>
        <taxon>Trichonephila</taxon>
        <taxon>Trichonephila inaurata</taxon>
    </lineage>
</organism>
<dbReference type="Pfam" id="PF16922">
    <property type="entry name" value="SLD5_C"/>
    <property type="match status" value="1"/>
</dbReference>
<keyword evidence="1" id="KW-0235">DNA replication</keyword>
<dbReference type="InterPro" id="IPR038749">
    <property type="entry name" value="Sld5_GINS_A"/>
</dbReference>
<dbReference type="Gene3D" id="1.20.58.1030">
    <property type="match status" value="2"/>
</dbReference>
<dbReference type="Gene3D" id="3.40.5.60">
    <property type="match status" value="1"/>
</dbReference>
<evidence type="ECO:0000313" key="5">
    <source>
        <dbReference type="Proteomes" id="UP000886998"/>
    </source>
</evidence>
<dbReference type="GO" id="GO:0000727">
    <property type="term" value="P:double-strand break repair via break-induced replication"/>
    <property type="evidence" value="ECO:0007669"/>
    <property type="project" value="TreeGrafter"/>
</dbReference>
<feature type="domain" description="DNA replication complex GINS protein SLD5 C-terminal" evidence="2">
    <location>
        <begin position="143"/>
        <end position="201"/>
    </location>
</feature>
<accession>A0A8X6YLS6</accession>
<dbReference type="GO" id="GO:0000811">
    <property type="term" value="C:GINS complex"/>
    <property type="evidence" value="ECO:0007669"/>
    <property type="project" value="UniProtKB-UniRule"/>
</dbReference>
<dbReference type="OrthoDB" id="338231at2759"/>
<reference evidence="4" key="1">
    <citation type="submission" date="2020-08" db="EMBL/GenBank/DDBJ databases">
        <title>Multicomponent nature underlies the extraordinary mechanical properties of spider dragline silk.</title>
        <authorList>
            <person name="Kono N."/>
            <person name="Nakamura H."/>
            <person name="Mori M."/>
            <person name="Yoshida Y."/>
            <person name="Ohtoshi R."/>
            <person name="Malay A.D."/>
            <person name="Moran D.A.P."/>
            <person name="Tomita M."/>
            <person name="Numata K."/>
            <person name="Arakawa K."/>
        </authorList>
    </citation>
    <scope>NUCLEOTIDE SEQUENCE</scope>
</reference>
<dbReference type="PANTHER" id="PTHR21206:SF0">
    <property type="entry name" value="DNA REPLICATION COMPLEX GINS PROTEIN SLD5"/>
    <property type="match status" value="1"/>
</dbReference>
<dbReference type="InterPro" id="IPR008591">
    <property type="entry name" value="GINS_Sld5"/>
</dbReference>
<keyword evidence="5" id="KW-1185">Reference proteome</keyword>
<dbReference type="PIRSF" id="PIRSF007764">
    <property type="entry name" value="Sld5"/>
    <property type="match status" value="1"/>
</dbReference>
<dbReference type="GO" id="GO:0006261">
    <property type="term" value="P:DNA-templated DNA replication"/>
    <property type="evidence" value="ECO:0007669"/>
    <property type="project" value="InterPro"/>
</dbReference>
<name>A0A8X6YLS6_9ARAC</name>
<dbReference type="EMBL" id="BMAV01019920">
    <property type="protein sequence ID" value="GFY73216.1"/>
    <property type="molecule type" value="Genomic_DNA"/>
</dbReference>
<dbReference type="CDD" id="cd21692">
    <property type="entry name" value="GINS_B_Sld5"/>
    <property type="match status" value="1"/>
</dbReference>
<comment type="function">
    <text evidence="1">The GINS complex plays an essential role in the initiation of DNA replication.</text>
</comment>
<comment type="subcellular location">
    <subcellularLocation>
        <location evidence="1">Nucleus</location>
    </subcellularLocation>
</comment>
<comment type="similarity">
    <text evidence="1">Belongs to the GINS4/SLD5 family.</text>
</comment>
<dbReference type="SUPFAM" id="SSF158573">
    <property type="entry name" value="GINS helical bundle-like"/>
    <property type="match status" value="1"/>
</dbReference>
<sequence length="201" mass="23217">MDDYNNDAPEDNETEEMTTAAEVIQKLEEVWVNEKLSPELLQYEGELVDCMLDQIQYMETSLQKIQKEDFRIVFHKMEIEKFGPDLLHQESQEQSVMDLMSDEERAFAHKFTTSIKNYLNDVALKNMPSNMRSIKLEDICCKPQMDKSVFIKVKTDVPGVTIESFSEYGEEEIVDLTAGSQHILRYKPIAPLLKNGSVQLI</sequence>
<evidence type="ECO:0000256" key="1">
    <source>
        <dbReference type="PIRNR" id="PIRNR007764"/>
    </source>
</evidence>
<dbReference type="CDD" id="cd11711">
    <property type="entry name" value="GINS_A_Sld5"/>
    <property type="match status" value="1"/>
</dbReference>
<evidence type="ECO:0000313" key="3">
    <source>
        <dbReference type="EMBL" id="GFS36367.1"/>
    </source>
</evidence>
<dbReference type="FunFam" id="3.40.5.60:FF:000001">
    <property type="entry name" value="DNA replication complex GINS protein SLD5"/>
    <property type="match status" value="1"/>
</dbReference>
<evidence type="ECO:0000259" key="2">
    <source>
        <dbReference type="Pfam" id="PF16922"/>
    </source>
</evidence>